<accession>A0A6A5XKT1</accession>
<dbReference type="RefSeq" id="XP_033381756.1">
    <property type="nucleotide sequence ID" value="XM_033526032.1"/>
</dbReference>
<protein>
    <recommendedName>
        <fullName evidence="2">DUF7730 domain-containing protein</fullName>
    </recommendedName>
</protein>
<sequence>MASTPQNLTQAVVSSLLRFGDKSASQQGTEMLPPNYMINLVLEKTPRHLIKMKRNQDGLLDARIPPDDPRATMQVDHAEWNAVNSPLLKLPGELRNLILTMAVTGGKIHTSKSRKKDPLPSPSPAKRTTTNGANRPPRVYKPRINVREGMPLAPATCRQLYLEIGLRVYFGNEFTFTNVRTLFKIWNHMQHIHRRAIREIRFPWFLPKPLYFGNLSDCGSQTVIRIEVTDLDLEKVRDSFLQGVTLGPPATVHFRQELGLPSRTLGCRIELIAVKSKARLSENPTLSEVTEAIRLEEHAIRLEEHAIRMKEYAIRLEEHAIRLRAHTIQVERPAIRLEEYAIRLEEHAIRLEGHAIRWAENKF</sequence>
<dbReference type="PANTHER" id="PTHR38790:SF4">
    <property type="entry name" value="2EXR DOMAIN-CONTAINING PROTEIN"/>
    <property type="match status" value="1"/>
</dbReference>
<dbReference type="Proteomes" id="UP000799778">
    <property type="component" value="Unassembled WGS sequence"/>
</dbReference>
<keyword evidence="4" id="KW-1185">Reference proteome</keyword>
<name>A0A6A5XKT1_9PLEO</name>
<gene>
    <name evidence="3" type="ORF">BU24DRAFT_411156</name>
</gene>
<feature type="region of interest" description="Disordered" evidence="1">
    <location>
        <begin position="108"/>
        <end position="139"/>
    </location>
</feature>
<dbReference type="Pfam" id="PF24864">
    <property type="entry name" value="DUF7730"/>
    <property type="match status" value="1"/>
</dbReference>
<dbReference type="GeneID" id="54283429"/>
<dbReference type="PANTHER" id="PTHR38790">
    <property type="entry name" value="2EXR DOMAIN-CONTAINING PROTEIN-RELATED"/>
    <property type="match status" value="1"/>
</dbReference>
<evidence type="ECO:0000313" key="3">
    <source>
        <dbReference type="EMBL" id="KAF2013417.1"/>
    </source>
</evidence>
<evidence type="ECO:0000256" key="1">
    <source>
        <dbReference type="SAM" id="MobiDB-lite"/>
    </source>
</evidence>
<organism evidence="3 4">
    <name type="scientific">Aaosphaeria arxii CBS 175.79</name>
    <dbReference type="NCBI Taxonomy" id="1450172"/>
    <lineage>
        <taxon>Eukaryota</taxon>
        <taxon>Fungi</taxon>
        <taxon>Dikarya</taxon>
        <taxon>Ascomycota</taxon>
        <taxon>Pezizomycotina</taxon>
        <taxon>Dothideomycetes</taxon>
        <taxon>Pleosporomycetidae</taxon>
        <taxon>Pleosporales</taxon>
        <taxon>Pleosporales incertae sedis</taxon>
        <taxon>Aaosphaeria</taxon>
    </lineage>
</organism>
<dbReference type="InterPro" id="IPR056632">
    <property type="entry name" value="DUF7730"/>
</dbReference>
<dbReference type="AlphaFoldDB" id="A0A6A5XKT1"/>
<reference evidence="3" key="1">
    <citation type="journal article" date="2020" name="Stud. Mycol.">
        <title>101 Dothideomycetes genomes: a test case for predicting lifestyles and emergence of pathogens.</title>
        <authorList>
            <person name="Haridas S."/>
            <person name="Albert R."/>
            <person name="Binder M."/>
            <person name="Bloem J."/>
            <person name="Labutti K."/>
            <person name="Salamov A."/>
            <person name="Andreopoulos B."/>
            <person name="Baker S."/>
            <person name="Barry K."/>
            <person name="Bills G."/>
            <person name="Bluhm B."/>
            <person name="Cannon C."/>
            <person name="Castanera R."/>
            <person name="Culley D."/>
            <person name="Daum C."/>
            <person name="Ezra D."/>
            <person name="Gonzalez J."/>
            <person name="Henrissat B."/>
            <person name="Kuo A."/>
            <person name="Liang C."/>
            <person name="Lipzen A."/>
            <person name="Lutzoni F."/>
            <person name="Magnuson J."/>
            <person name="Mondo S."/>
            <person name="Nolan M."/>
            <person name="Ohm R."/>
            <person name="Pangilinan J."/>
            <person name="Park H.-J."/>
            <person name="Ramirez L."/>
            <person name="Alfaro M."/>
            <person name="Sun H."/>
            <person name="Tritt A."/>
            <person name="Yoshinaga Y."/>
            <person name="Zwiers L.-H."/>
            <person name="Turgeon B."/>
            <person name="Goodwin S."/>
            <person name="Spatafora J."/>
            <person name="Crous P."/>
            <person name="Grigoriev I."/>
        </authorList>
    </citation>
    <scope>NUCLEOTIDE SEQUENCE</scope>
    <source>
        <strain evidence="3">CBS 175.79</strain>
    </source>
</reference>
<feature type="domain" description="DUF7730" evidence="2">
    <location>
        <begin position="84"/>
        <end position="213"/>
    </location>
</feature>
<proteinExistence type="predicted"/>
<evidence type="ECO:0000313" key="4">
    <source>
        <dbReference type="Proteomes" id="UP000799778"/>
    </source>
</evidence>
<dbReference type="OrthoDB" id="5413827at2759"/>
<evidence type="ECO:0000259" key="2">
    <source>
        <dbReference type="Pfam" id="PF24864"/>
    </source>
</evidence>
<dbReference type="EMBL" id="ML978071">
    <property type="protein sequence ID" value="KAF2013417.1"/>
    <property type="molecule type" value="Genomic_DNA"/>
</dbReference>